<feature type="non-terminal residue" evidence="8">
    <location>
        <position position="1"/>
    </location>
</feature>
<dbReference type="Pfam" id="PF20684">
    <property type="entry name" value="Fung_rhodopsin"/>
    <property type="match status" value="1"/>
</dbReference>
<keyword evidence="2 6" id="KW-0812">Transmembrane</keyword>
<sequence length="100" mass="11424">FTTLYIMGVSFVKLSVAWFLLRIMQRRSYRRCLYGIIGGDSIHRIKRPTYTAVNIALDVLFATLPIPIIWTLRAGMRTRVSLIMILGLGFTYDSLLPSLV</sequence>
<feature type="transmembrane region" description="Helical" evidence="6">
    <location>
        <begin position="52"/>
        <end position="72"/>
    </location>
</feature>
<evidence type="ECO:0000313" key="9">
    <source>
        <dbReference type="Proteomes" id="UP000193144"/>
    </source>
</evidence>
<evidence type="ECO:0000256" key="3">
    <source>
        <dbReference type="ARBA" id="ARBA00022989"/>
    </source>
</evidence>
<keyword evidence="9" id="KW-1185">Reference proteome</keyword>
<feature type="domain" description="Rhodopsin" evidence="7">
    <location>
        <begin position="50"/>
        <end position="90"/>
    </location>
</feature>
<dbReference type="AlphaFoldDB" id="A0A1Y1ZA15"/>
<dbReference type="EMBL" id="MCFA01000111">
    <property type="protein sequence ID" value="ORY07133.1"/>
    <property type="molecule type" value="Genomic_DNA"/>
</dbReference>
<dbReference type="OrthoDB" id="5022096at2759"/>
<keyword evidence="3 6" id="KW-1133">Transmembrane helix</keyword>
<evidence type="ECO:0000256" key="6">
    <source>
        <dbReference type="SAM" id="Phobius"/>
    </source>
</evidence>
<evidence type="ECO:0000259" key="7">
    <source>
        <dbReference type="Pfam" id="PF20684"/>
    </source>
</evidence>
<organism evidence="8 9">
    <name type="scientific">Clohesyomyces aquaticus</name>
    <dbReference type="NCBI Taxonomy" id="1231657"/>
    <lineage>
        <taxon>Eukaryota</taxon>
        <taxon>Fungi</taxon>
        <taxon>Dikarya</taxon>
        <taxon>Ascomycota</taxon>
        <taxon>Pezizomycotina</taxon>
        <taxon>Dothideomycetes</taxon>
        <taxon>Pleosporomycetidae</taxon>
        <taxon>Pleosporales</taxon>
        <taxon>Lindgomycetaceae</taxon>
        <taxon>Clohesyomyces</taxon>
    </lineage>
</organism>
<feature type="transmembrane region" description="Helical" evidence="6">
    <location>
        <begin position="6"/>
        <end position="24"/>
    </location>
</feature>
<comment type="similarity">
    <text evidence="5">Belongs to the SAT4 family.</text>
</comment>
<dbReference type="PANTHER" id="PTHR33048">
    <property type="entry name" value="PTH11-LIKE INTEGRAL MEMBRANE PROTEIN (AFU_ORTHOLOGUE AFUA_5G11245)"/>
    <property type="match status" value="1"/>
</dbReference>
<accession>A0A1Y1ZA15</accession>
<proteinExistence type="inferred from homology"/>
<dbReference type="PANTHER" id="PTHR33048:SF167">
    <property type="entry name" value="INTEGRAL MEMBRANE PROTEIN"/>
    <property type="match status" value="1"/>
</dbReference>
<gene>
    <name evidence="8" type="ORF">BCR34DRAFT_489621</name>
</gene>
<dbReference type="InterPro" id="IPR049326">
    <property type="entry name" value="Rhodopsin_dom_fungi"/>
</dbReference>
<evidence type="ECO:0000313" key="8">
    <source>
        <dbReference type="EMBL" id="ORY07133.1"/>
    </source>
</evidence>
<comment type="caution">
    <text evidence="8">The sequence shown here is derived from an EMBL/GenBank/DDBJ whole genome shotgun (WGS) entry which is preliminary data.</text>
</comment>
<protein>
    <recommendedName>
        <fullName evidence="7">Rhodopsin domain-containing protein</fullName>
    </recommendedName>
</protein>
<keyword evidence="4 6" id="KW-0472">Membrane</keyword>
<dbReference type="GO" id="GO:0016020">
    <property type="term" value="C:membrane"/>
    <property type="evidence" value="ECO:0007669"/>
    <property type="project" value="UniProtKB-SubCell"/>
</dbReference>
<dbReference type="InterPro" id="IPR052337">
    <property type="entry name" value="SAT4-like"/>
</dbReference>
<evidence type="ECO:0000256" key="1">
    <source>
        <dbReference type="ARBA" id="ARBA00004141"/>
    </source>
</evidence>
<evidence type="ECO:0000256" key="2">
    <source>
        <dbReference type="ARBA" id="ARBA00022692"/>
    </source>
</evidence>
<comment type="subcellular location">
    <subcellularLocation>
        <location evidence="1">Membrane</location>
        <topology evidence="1">Multi-pass membrane protein</topology>
    </subcellularLocation>
</comment>
<evidence type="ECO:0000256" key="5">
    <source>
        <dbReference type="ARBA" id="ARBA00038359"/>
    </source>
</evidence>
<name>A0A1Y1ZA15_9PLEO</name>
<dbReference type="STRING" id="1231657.A0A1Y1ZA15"/>
<reference evidence="8 9" key="1">
    <citation type="submission" date="2016-07" db="EMBL/GenBank/DDBJ databases">
        <title>Pervasive Adenine N6-methylation of Active Genes in Fungi.</title>
        <authorList>
            <consortium name="DOE Joint Genome Institute"/>
            <person name="Mondo S.J."/>
            <person name="Dannebaum R.O."/>
            <person name="Kuo R.C."/>
            <person name="Labutti K."/>
            <person name="Haridas S."/>
            <person name="Kuo A."/>
            <person name="Salamov A."/>
            <person name="Ahrendt S.R."/>
            <person name="Lipzen A."/>
            <person name="Sullivan W."/>
            <person name="Andreopoulos W.B."/>
            <person name="Clum A."/>
            <person name="Lindquist E."/>
            <person name="Daum C."/>
            <person name="Ramamoorthy G.K."/>
            <person name="Gryganskyi A."/>
            <person name="Culley D."/>
            <person name="Magnuson J.K."/>
            <person name="James T.Y."/>
            <person name="O'Malley M.A."/>
            <person name="Stajich J.E."/>
            <person name="Spatafora J.W."/>
            <person name="Visel A."/>
            <person name="Grigoriev I.V."/>
        </authorList>
    </citation>
    <scope>NUCLEOTIDE SEQUENCE [LARGE SCALE GENOMIC DNA]</scope>
    <source>
        <strain evidence="8 9">CBS 115471</strain>
    </source>
</reference>
<evidence type="ECO:0000256" key="4">
    <source>
        <dbReference type="ARBA" id="ARBA00023136"/>
    </source>
</evidence>
<dbReference type="Proteomes" id="UP000193144">
    <property type="component" value="Unassembled WGS sequence"/>
</dbReference>